<accession>A0AAD6SPA3</accession>
<dbReference type="PANTHER" id="PTHR38048">
    <property type="entry name" value="EXPRESSED PROTEIN"/>
    <property type="match status" value="1"/>
</dbReference>
<sequence length="245" mass="27463">MPYPFGLIARPPGDWKDIFDNQAIDMSISHNMFIRGINAIYAQAEGIKPEQVKPFTFFCINFLGMLHHHHHIEETLLFPFYETKLGLHTMDANVEQHHAFMDGLTDLETYVKQVQAGDADYSGQTIVGKLDSFTDSLVDHLRAEIPTLESSKMRAAFTEADLHDLEAQLGKRILKEVSLVTTLPMGLICHDKSTASYFPPLPKPILWVVQYGLFRLHSDAWAFGPCDVNGVVKPDLGNDTPVPTA</sequence>
<reference evidence="2" key="1">
    <citation type="submission" date="2023-03" db="EMBL/GenBank/DDBJ databases">
        <title>Massive genome expansion in bonnet fungi (Mycena s.s.) driven by repeated elements and novel gene families across ecological guilds.</title>
        <authorList>
            <consortium name="Lawrence Berkeley National Laboratory"/>
            <person name="Harder C.B."/>
            <person name="Miyauchi S."/>
            <person name="Viragh M."/>
            <person name="Kuo A."/>
            <person name="Thoen E."/>
            <person name="Andreopoulos B."/>
            <person name="Lu D."/>
            <person name="Skrede I."/>
            <person name="Drula E."/>
            <person name="Henrissat B."/>
            <person name="Morin E."/>
            <person name="Kohler A."/>
            <person name="Barry K."/>
            <person name="LaButti K."/>
            <person name="Morin E."/>
            <person name="Salamov A."/>
            <person name="Lipzen A."/>
            <person name="Mereny Z."/>
            <person name="Hegedus B."/>
            <person name="Baldrian P."/>
            <person name="Stursova M."/>
            <person name="Weitz H."/>
            <person name="Taylor A."/>
            <person name="Grigoriev I.V."/>
            <person name="Nagy L.G."/>
            <person name="Martin F."/>
            <person name="Kauserud H."/>
        </authorList>
    </citation>
    <scope>NUCLEOTIDE SEQUENCE</scope>
    <source>
        <strain evidence="2">CBHHK200</strain>
    </source>
</reference>
<evidence type="ECO:0000313" key="2">
    <source>
        <dbReference type="EMBL" id="KAJ7031408.1"/>
    </source>
</evidence>
<dbReference type="Pfam" id="PF01814">
    <property type="entry name" value="Hemerythrin"/>
    <property type="match status" value="1"/>
</dbReference>
<dbReference type="PANTHER" id="PTHR38048:SF2">
    <property type="entry name" value="HEMERYTHRIN-LIKE DOMAIN-CONTAINING PROTEIN"/>
    <property type="match status" value="1"/>
</dbReference>
<dbReference type="InterPro" id="IPR053206">
    <property type="entry name" value="Dimeric_xanthone_biosynth"/>
</dbReference>
<dbReference type="EMBL" id="JARJCM010000082">
    <property type="protein sequence ID" value="KAJ7031408.1"/>
    <property type="molecule type" value="Genomic_DNA"/>
</dbReference>
<dbReference type="Gene3D" id="1.20.120.520">
    <property type="entry name" value="nmb1532 protein domain like"/>
    <property type="match status" value="1"/>
</dbReference>
<comment type="caution">
    <text evidence="2">The sequence shown here is derived from an EMBL/GenBank/DDBJ whole genome shotgun (WGS) entry which is preliminary data.</text>
</comment>
<dbReference type="CDD" id="cd12108">
    <property type="entry name" value="Hr-like"/>
    <property type="match status" value="1"/>
</dbReference>
<keyword evidence="3" id="KW-1185">Reference proteome</keyword>
<protein>
    <recommendedName>
        <fullName evidence="1">Hemerythrin-like domain-containing protein</fullName>
    </recommendedName>
</protein>
<proteinExistence type="predicted"/>
<evidence type="ECO:0000259" key="1">
    <source>
        <dbReference type="Pfam" id="PF01814"/>
    </source>
</evidence>
<dbReference type="AlphaFoldDB" id="A0AAD6SPA3"/>
<organism evidence="2 3">
    <name type="scientific">Mycena alexandri</name>
    <dbReference type="NCBI Taxonomy" id="1745969"/>
    <lineage>
        <taxon>Eukaryota</taxon>
        <taxon>Fungi</taxon>
        <taxon>Dikarya</taxon>
        <taxon>Basidiomycota</taxon>
        <taxon>Agaricomycotina</taxon>
        <taxon>Agaricomycetes</taxon>
        <taxon>Agaricomycetidae</taxon>
        <taxon>Agaricales</taxon>
        <taxon>Marasmiineae</taxon>
        <taxon>Mycenaceae</taxon>
        <taxon>Mycena</taxon>
    </lineage>
</organism>
<gene>
    <name evidence="2" type="ORF">C8F04DRAFT_1111128</name>
</gene>
<dbReference type="Proteomes" id="UP001218188">
    <property type="component" value="Unassembled WGS sequence"/>
</dbReference>
<dbReference type="InterPro" id="IPR012312">
    <property type="entry name" value="Hemerythrin-like"/>
</dbReference>
<feature type="domain" description="Hemerythrin-like" evidence="1">
    <location>
        <begin position="29"/>
        <end position="144"/>
    </location>
</feature>
<name>A0AAD6SPA3_9AGAR</name>
<evidence type="ECO:0000313" key="3">
    <source>
        <dbReference type="Proteomes" id="UP001218188"/>
    </source>
</evidence>